<proteinExistence type="predicted"/>
<evidence type="ECO:0000259" key="2">
    <source>
        <dbReference type="Pfam" id="PF25231"/>
    </source>
</evidence>
<dbReference type="Pfam" id="PF25231">
    <property type="entry name" value="DUF7847"/>
    <property type="match status" value="1"/>
</dbReference>
<feature type="transmembrane region" description="Helical" evidence="1">
    <location>
        <begin position="185"/>
        <end position="218"/>
    </location>
</feature>
<dbReference type="RefSeq" id="WP_338505265.1">
    <property type="nucleotide sequence ID" value="NZ_CP145607.1"/>
</dbReference>
<evidence type="ECO:0000313" key="4">
    <source>
        <dbReference type="Proteomes" id="UP001382935"/>
    </source>
</evidence>
<feature type="transmembrane region" description="Helical" evidence="1">
    <location>
        <begin position="230"/>
        <end position="252"/>
    </location>
</feature>
<reference evidence="3 4" key="1">
    <citation type="submission" date="2024-02" db="EMBL/GenBank/DDBJ databases">
        <title>Full genome sequence of Sphingomonas kaistensis.</title>
        <authorList>
            <person name="Poletto B.L."/>
            <person name="Silva G."/>
            <person name="Galante D."/>
            <person name="Campos K.R."/>
            <person name="Santos M.B.N."/>
            <person name="Sacchi C.T."/>
        </authorList>
    </citation>
    <scope>NUCLEOTIDE SEQUENCE [LARGE SCALE GENOMIC DNA]</scope>
    <source>
        <strain evidence="3 4">MA4R</strain>
    </source>
</reference>
<keyword evidence="1" id="KW-1133">Transmembrane helix</keyword>
<evidence type="ECO:0000313" key="3">
    <source>
        <dbReference type="EMBL" id="WWM71675.1"/>
    </source>
</evidence>
<keyword evidence="1" id="KW-0472">Membrane</keyword>
<protein>
    <recommendedName>
        <fullName evidence="2">DUF7847 domain-containing protein</fullName>
    </recommendedName>
</protein>
<feature type="transmembrane region" description="Helical" evidence="1">
    <location>
        <begin position="21"/>
        <end position="41"/>
    </location>
</feature>
<gene>
    <name evidence="3" type="ORF">V6R86_13605</name>
</gene>
<feature type="transmembrane region" description="Helical" evidence="1">
    <location>
        <begin position="98"/>
        <end position="121"/>
    </location>
</feature>
<dbReference type="Proteomes" id="UP001382935">
    <property type="component" value="Chromosome"/>
</dbReference>
<keyword evidence="4" id="KW-1185">Reference proteome</keyword>
<evidence type="ECO:0000256" key="1">
    <source>
        <dbReference type="SAM" id="Phobius"/>
    </source>
</evidence>
<keyword evidence="1" id="KW-0812">Transmembrane</keyword>
<feature type="transmembrane region" description="Helical" evidence="1">
    <location>
        <begin position="133"/>
        <end position="155"/>
    </location>
</feature>
<feature type="transmembrane region" description="Helical" evidence="1">
    <location>
        <begin position="53"/>
        <end position="78"/>
    </location>
</feature>
<name>A0ABZ2G429_9SPHN</name>
<accession>A0ABZ2G429</accession>
<dbReference type="EMBL" id="CP145607">
    <property type="protein sequence ID" value="WWM71675.1"/>
    <property type="molecule type" value="Genomic_DNA"/>
</dbReference>
<organism evidence="3 4">
    <name type="scientific">Sphingomonas kaistensis</name>
    <dbReference type="NCBI Taxonomy" id="298708"/>
    <lineage>
        <taxon>Bacteria</taxon>
        <taxon>Pseudomonadati</taxon>
        <taxon>Pseudomonadota</taxon>
        <taxon>Alphaproteobacteria</taxon>
        <taxon>Sphingomonadales</taxon>
        <taxon>Sphingomonadaceae</taxon>
        <taxon>Sphingomonas</taxon>
    </lineage>
</organism>
<feature type="domain" description="DUF7847" evidence="2">
    <location>
        <begin position="3"/>
        <end position="252"/>
    </location>
</feature>
<dbReference type="InterPro" id="IPR057169">
    <property type="entry name" value="DUF7847"/>
</dbReference>
<sequence>MKLSIGQAWDEARGVFRADGGAIFAVALALTVVPGAILETFVPSSTRTADTHWAIGLFGLIAALLSLTSQIAVSRIALGHPSTVGGALAHAFRRMPSLLGALMLAILPFALAISVLSMSAGVTQTLAPETVPAPVLAAMLILILAMLFVLVRLAFMTPLAADSDFGPINLLKQTWAKTRGHFLKLLGLIVLLMVVGFLLLGGLGGALSAAIILAFGAIEPGSLSAALVALIQQLLAAAVSVLFVVVACRLYLQATGGGEANVSVPHAGHGEG</sequence>